<comment type="caution">
    <text evidence="2">The sequence shown here is derived from an EMBL/GenBank/DDBJ whole genome shotgun (WGS) entry which is preliminary data.</text>
</comment>
<organism evidence="2 3">
    <name type="scientific">Caerostris extrusa</name>
    <name type="common">Bark spider</name>
    <name type="synonym">Caerostris bankana</name>
    <dbReference type="NCBI Taxonomy" id="172846"/>
    <lineage>
        <taxon>Eukaryota</taxon>
        <taxon>Metazoa</taxon>
        <taxon>Ecdysozoa</taxon>
        <taxon>Arthropoda</taxon>
        <taxon>Chelicerata</taxon>
        <taxon>Arachnida</taxon>
        <taxon>Araneae</taxon>
        <taxon>Araneomorphae</taxon>
        <taxon>Entelegynae</taxon>
        <taxon>Araneoidea</taxon>
        <taxon>Araneidae</taxon>
        <taxon>Caerostris</taxon>
    </lineage>
</organism>
<name>A0AAV4TQM5_CAEEX</name>
<sequence length="84" mass="9202">MLYAINRLRSLGIRVRHAMEKVSSSSPDNNFPEDRSLPGEIQTPGNSGLPTLPRSSLAKHCGSEWTENLAPEWCLDGKGNLVPT</sequence>
<evidence type="ECO:0000313" key="2">
    <source>
        <dbReference type="EMBL" id="GIY48044.1"/>
    </source>
</evidence>
<dbReference type="Proteomes" id="UP001054945">
    <property type="component" value="Unassembled WGS sequence"/>
</dbReference>
<accession>A0AAV4TQM5</accession>
<feature type="region of interest" description="Disordered" evidence="1">
    <location>
        <begin position="18"/>
        <end position="55"/>
    </location>
</feature>
<protein>
    <submittedName>
        <fullName evidence="2">Uncharacterized protein</fullName>
    </submittedName>
</protein>
<evidence type="ECO:0000313" key="3">
    <source>
        <dbReference type="Proteomes" id="UP001054945"/>
    </source>
</evidence>
<reference evidence="2 3" key="1">
    <citation type="submission" date="2021-06" db="EMBL/GenBank/DDBJ databases">
        <title>Caerostris extrusa draft genome.</title>
        <authorList>
            <person name="Kono N."/>
            <person name="Arakawa K."/>
        </authorList>
    </citation>
    <scope>NUCLEOTIDE SEQUENCE [LARGE SCALE GENOMIC DNA]</scope>
</reference>
<gene>
    <name evidence="2" type="ORF">CEXT_785291</name>
</gene>
<dbReference type="AlphaFoldDB" id="A0AAV4TQM5"/>
<keyword evidence="3" id="KW-1185">Reference proteome</keyword>
<dbReference type="EMBL" id="BPLR01011669">
    <property type="protein sequence ID" value="GIY48044.1"/>
    <property type="molecule type" value="Genomic_DNA"/>
</dbReference>
<proteinExistence type="predicted"/>
<evidence type="ECO:0000256" key="1">
    <source>
        <dbReference type="SAM" id="MobiDB-lite"/>
    </source>
</evidence>